<sequence length="151" mass="17450">MNEAIMALLLRRCHHRAMSTTCLPTTNTHQSRTHKSMCLLLTLPKTTGTGIHGEIDLEIPFPRRDRDLPLIRPTDTRLIRPIRIVDGHAVEDEEPEDSARLEWVSFVNRGGQMEVRIGEAEEDGQEMRLERVVEEIMTRWSWMRNVRAVGI</sequence>
<dbReference type="Proteomes" id="UP000275078">
    <property type="component" value="Unassembled WGS sequence"/>
</dbReference>
<dbReference type="EMBL" id="ML119713">
    <property type="protein sequence ID" value="RPA78265.1"/>
    <property type="molecule type" value="Genomic_DNA"/>
</dbReference>
<protein>
    <submittedName>
        <fullName evidence="1">Uncharacterized protein</fullName>
    </submittedName>
</protein>
<evidence type="ECO:0000313" key="1">
    <source>
        <dbReference type="EMBL" id="RPA78265.1"/>
    </source>
</evidence>
<name>A0A3N4HWS6_ASCIM</name>
<dbReference type="AlphaFoldDB" id="A0A3N4HWS6"/>
<organism evidence="1 2">
    <name type="scientific">Ascobolus immersus RN42</name>
    <dbReference type="NCBI Taxonomy" id="1160509"/>
    <lineage>
        <taxon>Eukaryota</taxon>
        <taxon>Fungi</taxon>
        <taxon>Dikarya</taxon>
        <taxon>Ascomycota</taxon>
        <taxon>Pezizomycotina</taxon>
        <taxon>Pezizomycetes</taxon>
        <taxon>Pezizales</taxon>
        <taxon>Ascobolaceae</taxon>
        <taxon>Ascobolus</taxon>
    </lineage>
</organism>
<keyword evidence="2" id="KW-1185">Reference proteome</keyword>
<proteinExistence type="predicted"/>
<evidence type="ECO:0000313" key="2">
    <source>
        <dbReference type="Proteomes" id="UP000275078"/>
    </source>
</evidence>
<reference evidence="1 2" key="1">
    <citation type="journal article" date="2018" name="Nat. Ecol. Evol.">
        <title>Pezizomycetes genomes reveal the molecular basis of ectomycorrhizal truffle lifestyle.</title>
        <authorList>
            <person name="Murat C."/>
            <person name="Payen T."/>
            <person name="Noel B."/>
            <person name="Kuo A."/>
            <person name="Morin E."/>
            <person name="Chen J."/>
            <person name="Kohler A."/>
            <person name="Krizsan K."/>
            <person name="Balestrini R."/>
            <person name="Da Silva C."/>
            <person name="Montanini B."/>
            <person name="Hainaut M."/>
            <person name="Levati E."/>
            <person name="Barry K.W."/>
            <person name="Belfiori B."/>
            <person name="Cichocki N."/>
            <person name="Clum A."/>
            <person name="Dockter R.B."/>
            <person name="Fauchery L."/>
            <person name="Guy J."/>
            <person name="Iotti M."/>
            <person name="Le Tacon F."/>
            <person name="Lindquist E.A."/>
            <person name="Lipzen A."/>
            <person name="Malagnac F."/>
            <person name="Mello A."/>
            <person name="Molinier V."/>
            <person name="Miyauchi S."/>
            <person name="Poulain J."/>
            <person name="Riccioni C."/>
            <person name="Rubini A."/>
            <person name="Sitrit Y."/>
            <person name="Splivallo R."/>
            <person name="Traeger S."/>
            <person name="Wang M."/>
            <person name="Zifcakova L."/>
            <person name="Wipf D."/>
            <person name="Zambonelli A."/>
            <person name="Paolocci F."/>
            <person name="Nowrousian M."/>
            <person name="Ottonello S."/>
            <person name="Baldrian P."/>
            <person name="Spatafora J.W."/>
            <person name="Henrissat B."/>
            <person name="Nagy L.G."/>
            <person name="Aury J.M."/>
            <person name="Wincker P."/>
            <person name="Grigoriev I.V."/>
            <person name="Bonfante P."/>
            <person name="Martin F.M."/>
        </authorList>
    </citation>
    <scope>NUCLEOTIDE SEQUENCE [LARGE SCALE GENOMIC DNA]</scope>
    <source>
        <strain evidence="1 2">RN42</strain>
    </source>
</reference>
<accession>A0A3N4HWS6</accession>
<gene>
    <name evidence="1" type="ORF">BJ508DRAFT_309382</name>
</gene>